<dbReference type="Proteomes" id="UP000018130">
    <property type="component" value="Unassembled WGS sequence"/>
</dbReference>
<gene>
    <name evidence="1" type="ORF">CWATWH0402_3405</name>
</gene>
<name>T2JNV5_CROWT</name>
<proteinExistence type="predicted"/>
<reference evidence="1 2" key="1">
    <citation type="submission" date="2013-01" db="EMBL/GenBank/DDBJ databases">
        <authorList>
            <person name="Bench S."/>
        </authorList>
    </citation>
    <scope>NUCLEOTIDE SEQUENCE [LARGE SCALE GENOMIC DNA]</scope>
    <source>
        <strain evidence="1 2">WH 0402</strain>
    </source>
</reference>
<dbReference type="EMBL" id="CAQN01000465">
    <property type="protein sequence ID" value="CCQ66724.1"/>
    <property type="molecule type" value="Genomic_DNA"/>
</dbReference>
<evidence type="ECO:0000313" key="2">
    <source>
        <dbReference type="Proteomes" id="UP000018130"/>
    </source>
</evidence>
<accession>T2JNV5</accession>
<organism evidence="1 2">
    <name type="scientific">Crocosphaera watsonii WH 0402</name>
    <dbReference type="NCBI Taxonomy" id="1284629"/>
    <lineage>
        <taxon>Bacteria</taxon>
        <taxon>Bacillati</taxon>
        <taxon>Cyanobacteriota</taxon>
        <taxon>Cyanophyceae</taxon>
        <taxon>Oscillatoriophycideae</taxon>
        <taxon>Chroococcales</taxon>
        <taxon>Aphanothecaceae</taxon>
        <taxon>Crocosphaera</taxon>
    </lineage>
</organism>
<protein>
    <submittedName>
        <fullName evidence="1">Uncharacterized protein</fullName>
    </submittedName>
</protein>
<sequence length="35" mass="4027">MTQTITVQLDHIAALDITPVREIIEPILEKRRSQP</sequence>
<evidence type="ECO:0000313" key="1">
    <source>
        <dbReference type="EMBL" id="CCQ66724.1"/>
    </source>
</evidence>
<comment type="caution">
    <text evidence="1">The sequence shown here is derived from an EMBL/GenBank/DDBJ whole genome shotgun (WGS) entry which is preliminary data.</text>
</comment>
<reference evidence="1 2" key="2">
    <citation type="submission" date="2013-09" db="EMBL/GenBank/DDBJ databases">
        <title>Whole genome comparison of six Crocosphaera watsonii strains with differing phenotypes.</title>
        <authorList>
            <person name="Bench S.R."/>
            <person name="Heller P."/>
            <person name="Frank I."/>
            <person name="Arciniega M."/>
            <person name="Shilova I.N."/>
            <person name="Zehr J.P."/>
        </authorList>
    </citation>
    <scope>NUCLEOTIDE SEQUENCE [LARGE SCALE GENOMIC DNA]</scope>
    <source>
        <strain evidence="1 2">WH 0402</strain>
    </source>
</reference>
<dbReference type="AlphaFoldDB" id="T2JNV5"/>